<dbReference type="PIRSF" id="PIRSF002144">
    <property type="entry name" value="Ribosomal_S19"/>
    <property type="match status" value="1"/>
</dbReference>
<name>A0A1F5JZ97_9BACT</name>
<evidence type="ECO:0000313" key="10">
    <source>
        <dbReference type="Proteomes" id="UP000176902"/>
    </source>
</evidence>
<dbReference type="NCBIfam" id="TIGR01050">
    <property type="entry name" value="rpsS_bact"/>
    <property type="match status" value="1"/>
</dbReference>
<dbReference type="GO" id="GO:0005737">
    <property type="term" value="C:cytoplasm"/>
    <property type="evidence" value="ECO:0007669"/>
    <property type="project" value="UniProtKB-ARBA"/>
</dbReference>
<dbReference type="PRINTS" id="PR00975">
    <property type="entry name" value="RIBOSOMALS19"/>
</dbReference>
<comment type="caution">
    <text evidence="9">The sequence shown here is derived from an EMBL/GenBank/DDBJ whole genome shotgun (WGS) entry which is preliminary data.</text>
</comment>
<evidence type="ECO:0000256" key="3">
    <source>
        <dbReference type="ARBA" id="ARBA00022884"/>
    </source>
</evidence>
<dbReference type="EMBL" id="MFCV01000003">
    <property type="protein sequence ID" value="OGE33924.1"/>
    <property type="molecule type" value="Genomic_DNA"/>
</dbReference>
<dbReference type="PANTHER" id="PTHR11880:SF8">
    <property type="entry name" value="SMALL RIBOSOMAL SUBUNIT PROTEIN US19M"/>
    <property type="match status" value="1"/>
</dbReference>
<dbReference type="InterPro" id="IPR005732">
    <property type="entry name" value="Ribosomal_uS19_bac-type"/>
</dbReference>
<protein>
    <recommendedName>
        <fullName evidence="6 7">Small ribosomal subunit protein uS19</fullName>
    </recommendedName>
</protein>
<dbReference type="GO" id="GO:0015935">
    <property type="term" value="C:small ribosomal subunit"/>
    <property type="evidence" value="ECO:0007669"/>
    <property type="project" value="InterPro"/>
</dbReference>
<dbReference type="PANTHER" id="PTHR11880">
    <property type="entry name" value="RIBOSOMAL PROTEIN S19P FAMILY MEMBER"/>
    <property type="match status" value="1"/>
</dbReference>
<evidence type="ECO:0000256" key="2">
    <source>
        <dbReference type="ARBA" id="ARBA00022730"/>
    </source>
</evidence>
<dbReference type="SUPFAM" id="SSF54570">
    <property type="entry name" value="Ribosomal protein S19"/>
    <property type="match status" value="1"/>
</dbReference>
<dbReference type="FunFam" id="3.30.860.10:FF:000001">
    <property type="entry name" value="30S ribosomal protein S19"/>
    <property type="match status" value="1"/>
</dbReference>
<evidence type="ECO:0000256" key="5">
    <source>
        <dbReference type="ARBA" id="ARBA00023274"/>
    </source>
</evidence>
<dbReference type="STRING" id="1797768.A3C59_01320"/>
<evidence type="ECO:0000256" key="6">
    <source>
        <dbReference type="ARBA" id="ARBA00035163"/>
    </source>
</evidence>
<sequence>MSRSTKKGPYIDEKLLKKVMIQKTAAGKKDPIKTWARRSQIPPEFVGHTFLVHQGKHFVTVFVSESMVGHRLGEFAPTRLFRGHGKVTEKSTAKT</sequence>
<reference evidence="9 10" key="1">
    <citation type="journal article" date="2016" name="Nat. Commun.">
        <title>Thousands of microbial genomes shed light on interconnected biogeochemical processes in an aquifer system.</title>
        <authorList>
            <person name="Anantharaman K."/>
            <person name="Brown C.T."/>
            <person name="Hug L.A."/>
            <person name="Sharon I."/>
            <person name="Castelle C.J."/>
            <person name="Probst A.J."/>
            <person name="Thomas B.C."/>
            <person name="Singh A."/>
            <person name="Wilkins M.J."/>
            <person name="Karaoz U."/>
            <person name="Brodie E.L."/>
            <person name="Williams K.H."/>
            <person name="Hubbard S.S."/>
            <person name="Banfield J.F."/>
        </authorList>
    </citation>
    <scope>NUCLEOTIDE SEQUENCE [LARGE SCALE GENOMIC DNA]</scope>
</reference>
<accession>A0A1F5JZ97</accession>
<dbReference type="InterPro" id="IPR002222">
    <property type="entry name" value="Ribosomal_uS19"/>
</dbReference>
<comment type="function">
    <text evidence="7">Protein S19 forms a complex with S13 that binds strongly to the 16S ribosomal RNA.</text>
</comment>
<dbReference type="GO" id="GO:0003735">
    <property type="term" value="F:structural constituent of ribosome"/>
    <property type="evidence" value="ECO:0007669"/>
    <property type="project" value="InterPro"/>
</dbReference>
<evidence type="ECO:0000256" key="1">
    <source>
        <dbReference type="ARBA" id="ARBA00007345"/>
    </source>
</evidence>
<evidence type="ECO:0000256" key="4">
    <source>
        <dbReference type="ARBA" id="ARBA00022980"/>
    </source>
</evidence>
<evidence type="ECO:0000313" key="9">
    <source>
        <dbReference type="EMBL" id="OGE33924.1"/>
    </source>
</evidence>
<proteinExistence type="inferred from homology"/>
<keyword evidence="3 7" id="KW-0694">RNA-binding</keyword>
<dbReference type="Gene3D" id="3.30.860.10">
    <property type="entry name" value="30s Ribosomal Protein S19, Chain A"/>
    <property type="match status" value="1"/>
</dbReference>
<dbReference type="GO" id="GO:0019843">
    <property type="term" value="F:rRNA binding"/>
    <property type="evidence" value="ECO:0007669"/>
    <property type="project" value="UniProtKB-UniRule"/>
</dbReference>
<dbReference type="Pfam" id="PF00203">
    <property type="entry name" value="Ribosomal_S19"/>
    <property type="match status" value="1"/>
</dbReference>
<keyword evidence="2 7" id="KW-0699">rRNA-binding</keyword>
<dbReference type="AlphaFoldDB" id="A0A1F5JZ97"/>
<organism evidence="9 10">
    <name type="scientific">Candidatus Daviesbacteria bacterium RIFCSPHIGHO2_02_FULL_36_13</name>
    <dbReference type="NCBI Taxonomy" id="1797768"/>
    <lineage>
        <taxon>Bacteria</taxon>
        <taxon>Candidatus Daviesiibacteriota</taxon>
    </lineage>
</organism>
<evidence type="ECO:0000256" key="7">
    <source>
        <dbReference type="HAMAP-Rule" id="MF_00531"/>
    </source>
</evidence>
<dbReference type="GO" id="GO:0000028">
    <property type="term" value="P:ribosomal small subunit assembly"/>
    <property type="evidence" value="ECO:0007669"/>
    <property type="project" value="TreeGrafter"/>
</dbReference>
<dbReference type="HAMAP" id="MF_00531">
    <property type="entry name" value="Ribosomal_uS19"/>
    <property type="match status" value="1"/>
</dbReference>
<evidence type="ECO:0000256" key="8">
    <source>
        <dbReference type="RuleBase" id="RU003485"/>
    </source>
</evidence>
<dbReference type="GO" id="GO:0006412">
    <property type="term" value="P:translation"/>
    <property type="evidence" value="ECO:0007669"/>
    <property type="project" value="UniProtKB-UniRule"/>
</dbReference>
<dbReference type="InterPro" id="IPR020934">
    <property type="entry name" value="Ribosomal_uS19_CS"/>
</dbReference>
<comment type="similarity">
    <text evidence="1 7 8">Belongs to the universal ribosomal protein uS19 family.</text>
</comment>
<dbReference type="InterPro" id="IPR023575">
    <property type="entry name" value="Ribosomal_uS19_SF"/>
</dbReference>
<dbReference type="Proteomes" id="UP000176902">
    <property type="component" value="Unassembled WGS sequence"/>
</dbReference>
<dbReference type="PROSITE" id="PS00323">
    <property type="entry name" value="RIBOSOMAL_S19"/>
    <property type="match status" value="1"/>
</dbReference>
<keyword evidence="4 7" id="KW-0689">Ribosomal protein</keyword>
<gene>
    <name evidence="7" type="primary">rpsS</name>
    <name evidence="9" type="ORF">A3C59_01320</name>
</gene>
<keyword evidence="5 7" id="KW-0687">Ribonucleoprotein</keyword>